<proteinExistence type="predicted"/>
<dbReference type="EMBL" id="FWFV01000017">
    <property type="protein sequence ID" value="SLN70402.1"/>
    <property type="molecule type" value="Genomic_DNA"/>
</dbReference>
<gene>
    <name evidence="2" type="ORF">PAM7066_03575</name>
</gene>
<accession>A0A1Y5TRJ3</accession>
<organism evidence="2 3">
    <name type="scientific">Palleronia marisminoris</name>
    <dbReference type="NCBI Taxonomy" id="315423"/>
    <lineage>
        <taxon>Bacteria</taxon>
        <taxon>Pseudomonadati</taxon>
        <taxon>Pseudomonadota</taxon>
        <taxon>Alphaproteobacteria</taxon>
        <taxon>Rhodobacterales</taxon>
        <taxon>Roseobacteraceae</taxon>
        <taxon>Palleronia</taxon>
    </lineage>
</organism>
<keyword evidence="3" id="KW-1185">Reference proteome</keyword>
<dbReference type="PROSITE" id="PS51318">
    <property type="entry name" value="TAT"/>
    <property type="match status" value="1"/>
</dbReference>
<reference evidence="2 3" key="1">
    <citation type="submission" date="2017-03" db="EMBL/GenBank/DDBJ databases">
        <authorList>
            <person name="Afonso C.L."/>
            <person name="Miller P.J."/>
            <person name="Scott M.A."/>
            <person name="Spackman E."/>
            <person name="Goraichik I."/>
            <person name="Dimitrov K.M."/>
            <person name="Suarez D.L."/>
            <person name="Swayne D.E."/>
        </authorList>
    </citation>
    <scope>NUCLEOTIDE SEQUENCE [LARGE SCALE GENOMIC DNA]</scope>
    <source>
        <strain evidence="2 3">CECT 7066</strain>
    </source>
</reference>
<evidence type="ECO:0000256" key="1">
    <source>
        <dbReference type="SAM" id="MobiDB-lite"/>
    </source>
</evidence>
<evidence type="ECO:0000313" key="3">
    <source>
        <dbReference type="Proteomes" id="UP000193870"/>
    </source>
</evidence>
<dbReference type="InterPro" id="IPR006311">
    <property type="entry name" value="TAT_signal"/>
</dbReference>
<dbReference type="Proteomes" id="UP000193870">
    <property type="component" value="Unassembled WGS sequence"/>
</dbReference>
<dbReference type="OrthoDB" id="7876859at2"/>
<feature type="region of interest" description="Disordered" evidence="1">
    <location>
        <begin position="61"/>
        <end position="86"/>
    </location>
</feature>
<evidence type="ECO:0000313" key="2">
    <source>
        <dbReference type="EMBL" id="SLN70402.1"/>
    </source>
</evidence>
<dbReference type="AlphaFoldDB" id="A0A1Y5TRJ3"/>
<protein>
    <submittedName>
        <fullName evidence="2">Uncharacterized protein</fullName>
    </submittedName>
</protein>
<sequence>MSTRRNFLFRGFGLGAITSFLSGRPVWAVSDNERSVAAKLTFSRQFPRQRSATVLNAAIVRSNRENGTGPDRLPDVEGSSYSSDRGANSGDKLMGLFDPQSSKQLAGLTSISAPRARLFIYRAGTDCLAPIFSDSNLTLMQSNPITGDEAGYFDPCYLIDGDYRVVVRTRTGHVLLDLDNIPSRTGLETGVIQEFRNLKELQSDKTLSYAGSPSLLKVNEGDLVRVHEENQSLVAAPADARDEHYVTAGGVKIYDPTARALTINVPSDYSTLQDAIDAAYRRQPGANVRHIVNIESGHEITQGFSCRNGDYSRIRITSDDAEVGLADSFVGVSGDEIAYHTGTQWVATIYNARGPEFDVLFDLGDSGAANKICGLMCGQGGDVRGLSGAGFKNGWLNGEVRAGKIHWREGVWTGAGEWGLRLTSGTMFDVAYSDISGGQLNNPGAAFKACLHISRGSFGNAQNITVKNSAANGVTIRRSYVALQDAVISNNGLYNIEIGWGATAIAYGADLSGAGEADIRFANEPPLVLRVDKAIYSTQSNTPPVNTFSPKGFLLDDSRTLGALQLPRLTTAERDGLPKDPGTVIFNASTSKFQGYDGSQWNDFH</sequence>
<name>A0A1Y5TRJ3_9RHOB</name>
<dbReference type="RefSeq" id="WP_139215050.1">
    <property type="nucleotide sequence ID" value="NZ_FOPF01000018.1"/>
</dbReference>